<dbReference type="EMBL" id="JAWQEG010001330">
    <property type="protein sequence ID" value="KAK3880304.1"/>
    <property type="molecule type" value="Genomic_DNA"/>
</dbReference>
<sequence>MARTMLLMVLAAMVCMVAATSVPFPPPCNSYCPKGAFGNYVCCDENPGDCPPTRLVCPHHRIQSLQPRYCDFDPECYGSEKCCNDACLPSKVCKPSIYR</sequence>
<feature type="signal peptide" evidence="1">
    <location>
        <begin position="1"/>
        <end position="19"/>
    </location>
</feature>
<gene>
    <name evidence="2" type="ORF">Pcinc_015184</name>
    <name evidence="3" type="ORF">Pcinc_015185</name>
</gene>
<keyword evidence="4" id="KW-1185">Reference proteome</keyword>
<organism evidence="3 4">
    <name type="scientific">Petrolisthes cinctipes</name>
    <name type="common">Flat porcelain crab</name>
    <dbReference type="NCBI Taxonomy" id="88211"/>
    <lineage>
        <taxon>Eukaryota</taxon>
        <taxon>Metazoa</taxon>
        <taxon>Ecdysozoa</taxon>
        <taxon>Arthropoda</taxon>
        <taxon>Crustacea</taxon>
        <taxon>Multicrustacea</taxon>
        <taxon>Malacostraca</taxon>
        <taxon>Eumalacostraca</taxon>
        <taxon>Eucarida</taxon>
        <taxon>Decapoda</taxon>
        <taxon>Pleocyemata</taxon>
        <taxon>Anomura</taxon>
        <taxon>Galatheoidea</taxon>
        <taxon>Porcellanidae</taxon>
        <taxon>Petrolisthes</taxon>
    </lineage>
</organism>
<keyword evidence="1" id="KW-0732">Signal</keyword>
<reference evidence="3" key="1">
    <citation type="submission" date="2023-10" db="EMBL/GenBank/DDBJ databases">
        <title>Genome assemblies of two species of porcelain crab, Petrolisthes cinctipes and Petrolisthes manimaculis (Anomura: Porcellanidae).</title>
        <authorList>
            <person name="Angst P."/>
        </authorList>
    </citation>
    <scope>NUCLEOTIDE SEQUENCE</scope>
    <source>
        <strain evidence="3">PB745_01</strain>
        <tissue evidence="3">Gill</tissue>
    </source>
</reference>
<dbReference type="Proteomes" id="UP001286313">
    <property type="component" value="Unassembled WGS sequence"/>
</dbReference>
<proteinExistence type="predicted"/>
<accession>A0AAE1FTV2</accession>
<protein>
    <recommendedName>
        <fullName evidence="5">Crustin</fullName>
    </recommendedName>
</protein>
<evidence type="ECO:0008006" key="5">
    <source>
        <dbReference type="Google" id="ProtNLM"/>
    </source>
</evidence>
<name>A0AAE1FTV2_PETCI</name>
<comment type="caution">
    <text evidence="3">The sequence shown here is derived from an EMBL/GenBank/DDBJ whole genome shotgun (WGS) entry which is preliminary data.</text>
</comment>
<evidence type="ECO:0000313" key="4">
    <source>
        <dbReference type="Proteomes" id="UP001286313"/>
    </source>
</evidence>
<evidence type="ECO:0000313" key="3">
    <source>
        <dbReference type="EMBL" id="KAK3880305.1"/>
    </source>
</evidence>
<dbReference type="EMBL" id="JAWQEG010001330">
    <property type="protein sequence ID" value="KAK3880305.1"/>
    <property type="molecule type" value="Genomic_DNA"/>
</dbReference>
<feature type="chain" id="PRO_5042442804" description="Crustin" evidence="1">
    <location>
        <begin position="20"/>
        <end position="99"/>
    </location>
</feature>
<evidence type="ECO:0000256" key="1">
    <source>
        <dbReference type="SAM" id="SignalP"/>
    </source>
</evidence>
<dbReference type="AlphaFoldDB" id="A0AAE1FTV2"/>
<evidence type="ECO:0000313" key="2">
    <source>
        <dbReference type="EMBL" id="KAK3880304.1"/>
    </source>
</evidence>